<dbReference type="NCBIfam" id="TIGR04255">
    <property type="entry name" value="sporadTIGR04255"/>
    <property type="match status" value="1"/>
</dbReference>
<comment type="caution">
    <text evidence="1">The sequence shown here is derived from an EMBL/GenBank/DDBJ whole genome shotgun (WGS) entry which is preliminary data.</text>
</comment>
<sequence>MSETIPKLRNPPIMEAVLDIECDLPPSADLGALEAPASKAFSEQYPTLQRRLWRELRMEAKTDGALNSSVQHGLQALLFTDSTGKQLVQVRKSGYSFNRLAPYEGLNTYLSEIQRTWDLYREIASPIVVRSLRLRYINKIRIPVAAAPVELDKYLRLQQMLADDQRLTLTGFLNQYSAIENETRHQVAVMLTAQPQEADKLPVIFDNAAAASVEIKPDDWKRI</sequence>
<gene>
    <name evidence="1" type="ORF">B1B_11737</name>
</gene>
<dbReference type="AlphaFoldDB" id="T1B8A1"/>
<dbReference type="InterPro" id="IPR026349">
    <property type="entry name" value="CHP04255"/>
</dbReference>
<proteinExistence type="predicted"/>
<dbReference type="EMBL" id="AUZY01007651">
    <property type="protein sequence ID" value="EQD49249.1"/>
    <property type="molecule type" value="Genomic_DNA"/>
</dbReference>
<evidence type="ECO:0000313" key="1">
    <source>
        <dbReference type="EMBL" id="EQD49249.1"/>
    </source>
</evidence>
<reference evidence="1" key="2">
    <citation type="journal article" date="2014" name="ISME J.">
        <title>Microbial stratification in low pH oxic and suboxic macroscopic growths along an acid mine drainage.</title>
        <authorList>
            <person name="Mendez-Garcia C."/>
            <person name="Mesa V."/>
            <person name="Sprenger R.R."/>
            <person name="Richter M."/>
            <person name="Diez M.S."/>
            <person name="Solano J."/>
            <person name="Bargiela R."/>
            <person name="Golyshina O.V."/>
            <person name="Manteca A."/>
            <person name="Ramos J.L."/>
            <person name="Gallego J.R."/>
            <person name="Llorente I."/>
            <person name="Martins Dos Santos V.A."/>
            <person name="Jensen O.N."/>
            <person name="Pelaez A.I."/>
            <person name="Sanchez J."/>
            <person name="Ferrer M."/>
        </authorList>
    </citation>
    <scope>NUCLEOTIDE SEQUENCE</scope>
</reference>
<accession>T1B8A1</accession>
<name>T1B8A1_9ZZZZ</name>
<protein>
    <submittedName>
        <fullName evidence="1">Uncharacterized protein</fullName>
    </submittedName>
</protein>
<organism evidence="1">
    <name type="scientific">mine drainage metagenome</name>
    <dbReference type="NCBI Taxonomy" id="410659"/>
    <lineage>
        <taxon>unclassified sequences</taxon>
        <taxon>metagenomes</taxon>
        <taxon>ecological metagenomes</taxon>
    </lineage>
</organism>
<feature type="non-terminal residue" evidence="1">
    <location>
        <position position="223"/>
    </location>
</feature>
<reference evidence="1" key="1">
    <citation type="submission" date="2013-08" db="EMBL/GenBank/DDBJ databases">
        <authorList>
            <person name="Mendez C."/>
            <person name="Richter M."/>
            <person name="Ferrer M."/>
            <person name="Sanchez J."/>
        </authorList>
    </citation>
    <scope>NUCLEOTIDE SEQUENCE</scope>
</reference>